<dbReference type="InterPro" id="IPR012340">
    <property type="entry name" value="NA-bd_OB-fold"/>
</dbReference>
<sequence>MAIIIALTILGIVMVLAEIFIFPGVFVAGIFGLFSMAAACWFAFDIYGATAGYITIAANLVLATACIIVMFRTGTWGKLSLHTRIDSHAGETPEERGLKVGSIGTSITRLNPMGRVLFLEGALECIARDGFIDYGKDVVVVLIEDNKIYVTQKQQNNNNTHSI</sequence>
<dbReference type="InterPro" id="IPR052165">
    <property type="entry name" value="Membrane_assoc_protease"/>
</dbReference>
<dbReference type="EMBL" id="DXAW01000089">
    <property type="protein sequence ID" value="HIZ85786.1"/>
    <property type="molecule type" value="Genomic_DNA"/>
</dbReference>
<feature type="transmembrane region" description="Helical" evidence="1">
    <location>
        <begin position="51"/>
        <end position="71"/>
    </location>
</feature>
<dbReference type="GO" id="GO:0005886">
    <property type="term" value="C:plasma membrane"/>
    <property type="evidence" value="ECO:0007669"/>
    <property type="project" value="TreeGrafter"/>
</dbReference>
<evidence type="ECO:0000313" key="3">
    <source>
        <dbReference type="Proteomes" id="UP000824115"/>
    </source>
</evidence>
<accession>A0A9D2GQG6</accession>
<protein>
    <recommendedName>
        <fullName evidence="4">NfeD-like C-terminal domain-containing protein</fullName>
    </recommendedName>
</protein>
<dbReference type="Proteomes" id="UP000824115">
    <property type="component" value="Unassembled WGS sequence"/>
</dbReference>
<dbReference type="AlphaFoldDB" id="A0A9D2GQG6"/>
<evidence type="ECO:0000313" key="2">
    <source>
        <dbReference type="EMBL" id="HIZ85786.1"/>
    </source>
</evidence>
<evidence type="ECO:0008006" key="4">
    <source>
        <dbReference type="Google" id="ProtNLM"/>
    </source>
</evidence>
<dbReference type="PANTHER" id="PTHR33507:SF3">
    <property type="entry name" value="INNER MEMBRANE PROTEIN YBBJ"/>
    <property type="match status" value="1"/>
</dbReference>
<evidence type="ECO:0000256" key="1">
    <source>
        <dbReference type="SAM" id="Phobius"/>
    </source>
</evidence>
<reference evidence="2" key="2">
    <citation type="submission" date="2021-04" db="EMBL/GenBank/DDBJ databases">
        <authorList>
            <person name="Gilroy R."/>
        </authorList>
    </citation>
    <scope>NUCLEOTIDE SEQUENCE</scope>
    <source>
        <strain evidence="2">Gambia16-554</strain>
    </source>
</reference>
<keyword evidence="1" id="KW-1133">Transmembrane helix</keyword>
<dbReference type="Gene3D" id="2.40.50.140">
    <property type="entry name" value="Nucleic acid-binding proteins"/>
    <property type="match status" value="1"/>
</dbReference>
<organism evidence="2 3">
    <name type="scientific">Candidatus Coprenecus stercoravium</name>
    <dbReference type="NCBI Taxonomy" id="2840735"/>
    <lineage>
        <taxon>Bacteria</taxon>
        <taxon>Pseudomonadati</taxon>
        <taxon>Bacteroidota</taxon>
        <taxon>Bacteroidia</taxon>
        <taxon>Bacteroidales</taxon>
        <taxon>Rikenellaceae</taxon>
        <taxon>Rikenellaceae incertae sedis</taxon>
        <taxon>Candidatus Coprenecus</taxon>
    </lineage>
</organism>
<reference evidence="2" key="1">
    <citation type="journal article" date="2021" name="PeerJ">
        <title>Extensive microbial diversity within the chicken gut microbiome revealed by metagenomics and culture.</title>
        <authorList>
            <person name="Gilroy R."/>
            <person name="Ravi A."/>
            <person name="Getino M."/>
            <person name="Pursley I."/>
            <person name="Horton D.L."/>
            <person name="Alikhan N.F."/>
            <person name="Baker D."/>
            <person name="Gharbi K."/>
            <person name="Hall N."/>
            <person name="Watson M."/>
            <person name="Adriaenssens E.M."/>
            <person name="Foster-Nyarko E."/>
            <person name="Jarju S."/>
            <person name="Secka A."/>
            <person name="Antonio M."/>
            <person name="Oren A."/>
            <person name="Chaudhuri R.R."/>
            <person name="La Ragione R."/>
            <person name="Hildebrand F."/>
            <person name="Pallen M.J."/>
        </authorList>
    </citation>
    <scope>NUCLEOTIDE SEQUENCE</scope>
    <source>
        <strain evidence="2">Gambia16-554</strain>
    </source>
</reference>
<comment type="caution">
    <text evidence="2">The sequence shown here is derived from an EMBL/GenBank/DDBJ whole genome shotgun (WGS) entry which is preliminary data.</text>
</comment>
<keyword evidence="1" id="KW-0472">Membrane</keyword>
<keyword evidence="1" id="KW-0812">Transmembrane</keyword>
<gene>
    <name evidence="2" type="ORF">IAC04_04780</name>
</gene>
<dbReference type="PANTHER" id="PTHR33507">
    <property type="entry name" value="INNER MEMBRANE PROTEIN YBBJ"/>
    <property type="match status" value="1"/>
</dbReference>
<proteinExistence type="predicted"/>
<name>A0A9D2GQG6_9BACT</name>